<gene>
    <name evidence="3" type="ORF">Taro_052002</name>
</gene>
<evidence type="ECO:0000313" key="3">
    <source>
        <dbReference type="EMBL" id="MQM19002.1"/>
    </source>
</evidence>
<name>A0A843XID3_COLES</name>
<dbReference type="AlphaFoldDB" id="A0A843XID3"/>
<protein>
    <recommendedName>
        <fullName evidence="5">MAR-binding filament-like protein 1-1</fullName>
    </recommendedName>
</protein>
<proteinExistence type="predicted"/>
<feature type="region of interest" description="Disordered" evidence="2">
    <location>
        <begin position="105"/>
        <end position="128"/>
    </location>
</feature>
<feature type="compositionally biased region" description="Polar residues" evidence="2">
    <location>
        <begin position="737"/>
        <end position="747"/>
    </location>
</feature>
<keyword evidence="4" id="KW-1185">Reference proteome</keyword>
<evidence type="ECO:0000313" key="4">
    <source>
        <dbReference type="Proteomes" id="UP000652761"/>
    </source>
</evidence>
<reference evidence="3" key="1">
    <citation type="submission" date="2017-07" db="EMBL/GenBank/DDBJ databases">
        <title>Taro Niue Genome Assembly and Annotation.</title>
        <authorList>
            <person name="Atibalentja N."/>
            <person name="Keating K."/>
            <person name="Fields C.J."/>
        </authorList>
    </citation>
    <scope>NUCLEOTIDE SEQUENCE</scope>
    <source>
        <strain evidence="3">Niue_2</strain>
        <tissue evidence="3">Leaf</tissue>
    </source>
</reference>
<accession>A0A843XID3</accession>
<feature type="coiled-coil region" evidence="1">
    <location>
        <begin position="526"/>
        <end position="700"/>
    </location>
</feature>
<evidence type="ECO:0008006" key="5">
    <source>
        <dbReference type="Google" id="ProtNLM"/>
    </source>
</evidence>
<feature type="compositionally biased region" description="Basic and acidic residues" evidence="2">
    <location>
        <begin position="704"/>
        <end position="716"/>
    </location>
</feature>
<comment type="caution">
    <text evidence="3">The sequence shown here is derived from an EMBL/GenBank/DDBJ whole genome shotgun (WGS) entry which is preliminary data.</text>
</comment>
<feature type="coiled-coil region" evidence="1">
    <location>
        <begin position="424"/>
        <end position="486"/>
    </location>
</feature>
<feature type="compositionally biased region" description="Basic and acidic residues" evidence="2">
    <location>
        <begin position="119"/>
        <end position="128"/>
    </location>
</feature>
<dbReference type="Proteomes" id="UP000652761">
    <property type="component" value="Unassembled WGS sequence"/>
</dbReference>
<sequence length="747" mass="84092">MGYCVLLGSSRFLHSPLFQSFSLFSLPPPPRSFPGVVYYHREAHRRKPTVPATASLRPEGPGSDNRRVLLLVGLSAFPLLQLRALAAAVQGLGKEKQDIKITDVQGPHVQDSPSYLQQKEAEQAHAHRAPESPFLSLLNGLGIIGSGVLGALYAISQKEKADVESEIESMNNNLNENEAAKALLEKNFEQMLLKEQEEHQKQIKKLKEDEASLSKQLALAKTTVTALGNELQSEKRSAEEFKLQIDQLHGNITQAGEDKKILESKLQDKLNTVGVLQEKVSLLSLEIKDKEESIGALKSSLDEKETLSKYLGSLIDQSKVELEESNSVLSSLQLELFKIKGELDSKNTHINDMNIEMNLFCTERDEIDGKFHILQKEYDDLKLNFEQKSAFNSELLSRKDEEVHQLEEKLCLALTEGKNKYALITDLKNERDSISAMLNEEINNVKVLRDELQITHENLRNTKLVVSDLSEQMQESNKVHEELLSEVTSAKGESSKLEKLLNAYLREEQSTSELLSDELAMGKEVLASTKEELAMVSDELKVAEEACENLKKELLEVYDKVEAMGHELKEERKVVAAHNRELEESKRLVSKHSEVRMNLEKHLDETTKSLDKMNKEALSLSKELQNANVQNATLESEKETLYLSLMEQKNLTKEAEENLEDAQHVIQMLGADRGNLEKAAKKFENELSSAKGEILRLRRQIKLSKESTNEHHERVNNIEADASVTSTKNGLRRRESGSASQVSDEET</sequence>
<feature type="coiled-coil region" evidence="1">
    <location>
        <begin position="153"/>
        <end position="223"/>
    </location>
</feature>
<organism evidence="3 4">
    <name type="scientific">Colocasia esculenta</name>
    <name type="common">Wild taro</name>
    <name type="synonym">Arum esculentum</name>
    <dbReference type="NCBI Taxonomy" id="4460"/>
    <lineage>
        <taxon>Eukaryota</taxon>
        <taxon>Viridiplantae</taxon>
        <taxon>Streptophyta</taxon>
        <taxon>Embryophyta</taxon>
        <taxon>Tracheophyta</taxon>
        <taxon>Spermatophyta</taxon>
        <taxon>Magnoliopsida</taxon>
        <taxon>Liliopsida</taxon>
        <taxon>Araceae</taxon>
        <taxon>Aroideae</taxon>
        <taxon>Colocasieae</taxon>
        <taxon>Colocasia</taxon>
    </lineage>
</organism>
<keyword evidence="1" id="KW-0175">Coiled coil</keyword>
<evidence type="ECO:0000256" key="1">
    <source>
        <dbReference type="SAM" id="Coils"/>
    </source>
</evidence>
<dbReference type="OrthoDB" id="10255522at2759"/>
<dbReference type="EMBL" id="NMUH01008577">
    <property type="protein sequence ID" value="MQM19002.1"/>
    <property type="molecule type" value="Genomic_DNA"/>
</dbReference>
<evidence type="ECO:0000256" key="2">
    <source>
        <dbReference type="SAM" id="MobiDB-lite"/>
    </source>
</evidence>
<feature type="region of interest" description="Disordered" evidence="2">
    <location>
        <begin position="704"/>
        <end position="747"/>
    </location>
</feature>